<evidence type="ECO:0000313" key="2">
    <source>
        <dbReference type="Proteomes" id="UP001602089"/>
    </source>
</evidence>
<dbReference type="Proteomes" id="UP001602089">
    <property type="component" value="Unassembled WGS sequence"/>
</dbReference>
<dbReference type="RefSeq" id="WP_228816345.1">
    <property type="nucleotide sequence ID" value="NZ_JADLPS010000001.1"/>
</dbReference>
<dbReference type="EMBL" id="JBIATK010000004">
    <property type="protein sequence ID" value="MFF4024425.1"/>
    <property type="molecule type" value="Genomic_DNA"/>
</dbReference>
<name>A0ABW6TE33_9NOCA</name>
<reference evidence="1 2" key="1">
    <citation type="submission" date="2024-10" db="EMBL/GenBank/DDBJ databases">
        <title>The Natural Products Discovery Center: Release of the First 8490 Sequenced Strains for Exploring Actinobacteria Biosynthetic Diversity.</title>
        <authorList>
            <person name="Kalkreuter E."/>
            <person name="Kautsar S.A."/>
            <person name="Yang D."/>
            <person name="Bader C.D."/>
            <person name="Teijaro C.N."/>
            <person name="Fluegel L."/>
            <person name="Davis C.M."/>
            <person name="Simpson J.R."/>
            <person name="Lauterbach L."/>
            <person name="Steele A.D."/>
            <person name="Gui C."/>
            <person name="Meng S."/>
            <person name="Li G."/>
            <person name="Viehrig K."/>
            <person name="Ye F."/>
            <person name="Su P."/>
            <person name="Kiefer A.F."/>
            <person name="Nichols A."/>
            <person name="Cepeda A.J."/>
            <person name="Yan W."/>
            <person name="Fan B."/>
            <person name="Jiang Y."/>
            <person name="Adhikari A."/>
            <person name="Zheng C.-J."/>
            <person name="Schuster L."/>
            <person name="Cowan T.M."/>
            <person name="Smanski M.J."/>
            <person name="Chevrette M.G."/>
            <person name="De Carvalho L.P.S."/>
            <person name="Shen B."/>
        </authorList>
    </citation>
    <scope>NUCLEOTIDE SEQUENCE [LARGE SCALE GENOMIC DNA]</scope>
    <source>
        <strain evidence="1 2">NPDC001867</strain>
    </source>
</reference>
<accession>A0ABW6TE33</accession>
<organism evidence="1 2">
    <name type="scientific">Nocardia elegans</name>
    <dbReference type="NCBI Taxonomy" id="300029"/>
    <lineage>
        <taxon>Bacteria</taxon>
        <taxon>Bacillati</taxon>
        <taxon>Actinomycetota</taxon>
        <taxon>Actinomycetes</taxon>
        <taxon>Mycobacteriales</taxon>
        <taxon>Nocardiaceae</taxon>
        <taxon>Nocardia</taxon>
    </lineage>
</organism>
<gene>
    <name evidence="1" type="ORF">ACFYY5_16440</name>
</gene>
<proteinExistence type="predicted"/>
<sequence>MEIGDEYIYRVRDFAPSQRVRILDIQRKRTTSRVDIEFLDGDQQGACENVPGARLKGPWAQVEKYDWWWANWERLNEDDFNPSDDTMLLAVAQVFHLLIPDEVAEIEGQPLRDHIEVRDSSALEAILGTSIEEVTKAVAWFQAEGTVYLSPAAGELVAELACRQNPTPVLELVVQEEKEQRELCKRGRTYQAYDGSGEQFSPPEWEYAYYRRKVRPRHELLRQWCGHRAVNFHERLTAAEAEVERLDILVARLIDTIKQHDEYSAKYLEEEYEQDRITPESVRPVVDRPLDPSEVRVVYVTRRRRWP</sequence>
<evidence type="ECO:0000313" key="1">
    <source>
        <dbReference type="EMBL" id="MFF4024425.1"/>
    </source>
</evidence>
<comment type="caution">
    <text evidence="1">The sequence shown here is derived from an EMBL/GenBank/DDBJ whole genome shotgun (WGS) entry which is preliminary data.</text>
</comment>
<keyword evidence="2" id="KW-1185">Reference proteome</keyword>
<protein>
    <submittedName>
        <fullName evidence="1">Uncharacterized protein</fullName>
    </submittedName>
</protein>